<dbReference type="PANTHER" id="PTHR11496">
    <property type="entry name" value="ALCOHOL DEHYDROGENASE"/>
    <property type="match status" value="1"/>
</dbReference>
<dbReference type="GO" id="GO:0046872">
    <property type="term" value="F:metal ion binding"/>
    <property type="evidence" value="ECO:0007669"/>
    <property type="project" value="InterPro"/>
</dbReference>
<dbReference type="InterPro" id="IPR018211">
    <property type="entry name" value="ADH_Fe_CS"/>
</dbReference>
<dbReference type="AlphaFoldDB" id="A0A075WIH8"/>
<keyword evidence="1" id="KW-0560">Oxidoreductase</keyword>
<name>A0A075WIH8_ARCFL</name>
<dbReference type="Proteomes" id="UP000028501">
    <property type="component" value="Chromosome"/>
</dbReference>
<dbReference type="Gene3D" id="1.20.1090.10">
    <property type="entry name" value="Dehydroquinate synthase-like - alpha domain"/>
    <property type="match status" value="1"/>
</dbReference>
<dbReference type="KEGG" id="afg:AFULGI_00022840"/>
<dbReference type="GeneID" id="24795765"/>
<dbReference type="EMBL" id="CP006577">
    <property type="protein sequence ID" value="AIG99009.1"/>
    <property type="molecule type" value="Genomic_DNA"/>
</dbReference>
<dbReference type="PROSITE" id="PS00913">
    <property type="entry name" value="ADH_IRON_1"/>
    <property type="match status" value="1"/>
</dbReference>
<dbReference type="InterPro" id="IPR039697">
    <property type="entry name" value="Alcohol_dehydrogenase_Fe"/>
</dbReference>
<dbReference type="Gene3D" id="3.40.50.1970">
    <property type="match status" value="1"/>
</dbReference>
<proteinExistence type="predicted"/>
<dbReference type="CDD" id="cd08551">
    <property type="entry name" value="Fe-ADH"/>
    <property type="match status" value="1"/>
</dbReference>
<protein>
    <submittedName>
        <fullName evidence="4">Alcohol dehydrogenase, class IV</fullName>
    </submittedName>
</protein>
<dbReference type="InterPro" id="IPR056798">
    <property type="entry name" value="ADH_Fe_C"/>
</dbReference>
<dbReference type="SUPFAM" id="SSF56796">
    <property type="entry name" value="Dehydroquinate synthase-like"/>
    <property type="match status" value="1"/>
</dbReference>
<feature type="domain" description="Fe-containing alcohol dehydrogenase-like C-terminal" evidence="3">
    <location>
        <begin position="176"/>
        <end position="369"/>
    </location>
</feature>
<dbReference type="GO" id="GO:0004022">
    <property type="term" value="F:alcohol dehydrogenase (NAD+) activity"/>
    <property type="evidence" value="ECO:0007669"/>
    <property type="project" value="TreeGrafter"/>
</dbReference>
<evidence type="ECO:0000313" key="4">
    <source>
        <dbReference type="EMBL" id="AIG99009.1"/>
    </source>
</evidence>
<accession>A0A075WIH8</accession>
<dbReference type="PANTHER" id="PTHR11496:SF83">
    <property type="entry name" value="HYDROXYACID-OXOACID TRANSHYDROGENASE, MITOCHONDRIAL"/>
    <property type="match status" value="1"/>
</dbReference>
<dbReference type="Pfam" id="PF00465">
    <property type="entry name" value="Fe-ADH"/>
    <property type="match status" value="1"/>
</dbReference>
<reference evidence="4 5" key="1">
    <citation type="submission" date="2013-07" db="EMBL/GenBank/DDBJ databases">
        <title>Genome of Archaeoglobus fulgidus.</title>
        <authorList>
            <person name="Fiebig A."/>
            <person name="Birkeland N.-K."/>
        </authorList>
    </citation>
    <scope>NUCLEOTIDE SEQUENCE [LARGE SCALE GENOMIC DNA]</scope>
    <source>
        <strain evidence="4 5">DSM 8774</strain>
    </source>
</reference>
<feature type="domain" description="Alcohol dehydrogenase iron-type/glycerol dehydrogenase GldA" evidence="2">
    <location>
        <begin position="10"/>
        <end position="165"/>
    </location>
</feature>
<dbReference type="InterPro" id="IPR001670">
    <property type="entry name" value="ADH_Fe/GldA"/>
</dbReference>
<evidence type="ECO:0000259" key="2">
    <source>
        <dbReference type="Pfam" id="PF00465"/>
    </source>
</evidence>
<evidence type="ECO:0000313" key="5">
    <source>
        <dbReference type="Proteomes" id="UP000028501"/>
    </source>
</evidence>
<organism evidence="4 5">
    <name type="scientific">Archaeoglobus fulgidus DSM 8774</name>
    <dbReference type="NCBI Taxonomy" id="1344584"/>
    <lineage>
        <taxon>Archaea</taxon>
        <taxon>Methanobacteriati</taxon>
        <taxon>Methanobacteriota</taxon>
        <taxon>Archaeoglobi</taxon>
        <taxon>Archaeoglobales</taxon>
        <taxon>Archaeoglobaceae</taxon>
        <taxon>Archaeoglobus</taxon>
    </lineage>
</organism>
<evidence type="ECO:0000259" key="3">
    <source>
        <dbReference type="Pfam" id="PF25137"/>
    </source>
</evidence>
<dbReference type="Pfam" id="PF25137">
    <property type="entry name" value="ADH_Fe_C"/>
    <property type="match status" value="1"/>
</dbReference>
<evidence type="ECO:0000256" key="1">
    <source>
        <dbReference type="ARBA" id="ARBA00023002"/>
    </source>
</evidence>
<dbReference type="HOGENOM" id="CLU_007207_0_0_2"/>
<sequence>MDSFSFSCVRVVFGWGRLERIEEEVERLKGGKVVFIADRAVRKAVEELNLSFDYEIFSDVEPEPEIGIVDDIIEKFSFDTVVGVGGGSTLDVAKLTAVAAGEKAKAVELVGKKLPERKCKLLLCPTTAGTGSEVTKLAVFKIPKREVKYVFDDESLYADIAIIDPKLTLSCPPHVTASSGIDAFCHAIEAYTSLFSNPISDMFAEKAIAIIPKALREAYANGENVRARTDMSFASLLAGIAFNSAGTGLGHALGYAHNHIHNSPHGKSVGITMPYVLQYNAIADLEKHARIARALGESGSSLRETALRAGIGFAKLLKDLGMPHKLSDVGAGEDDIEKIVDRIFLSEKHVRRNPRVVRREEMYDVVRKSIHGILREEEY</sequence>
<gene>
    <name evidence="4" type="ORF">AFULGI_00022840</name>
</gene>
<dbReference type="RefSeq" id="WP_048064512.1">
    <property type="nucleotide sequence ID" value="NZ_CP006577.1"/>
</dbReference>
<dbReference type="FunFam" id="3.40.50.1970:FF:000003">
    <property type="entry name" value="Alcohol dehydrogenase, iron-containing"/>
    <property type="match status" value="1"/>
</dbReference>